<dbReference type="Gene3D" id="1.20.1250.20">
    <property type="entry name" value="MFS general substrate transporter like domains"/>
    <property type="match status" value="1"/>
</dbReference>
<evidence type="ECO:0000256" key="4">
    <source>
        <dbReference type="ARBA" id="ARBA00022989"/>
    </source>
</evidence>
<proteinExistence type="predicted"/>
<evidence type="ECO:0000313" key="9">
    <source>
        <dbReference type="Proteomes" id="UP000262882"/>
    </source>
</evidence>
<evidence type="ECO:0000256" key="5">
    <source>
        <dbReference type="ARBA" id="ARBA00023136"/>
    </source>
</evidence>
<evidence type="ECO:0000256" key="1">
    <source>
        <dbReference type="ARBA" id="ARBA00004651"/>
    </source>
</evidence>
<dbReference type="Pfam" id="PF07690">
    <property type="entry name" value="MFS_1"/>
    <property type="match status" value="1"/>
</dbReference>
<keyword evidence="9" id="KW-1185">Reference proteome</keyword>
<feature type="domain" description="Major facilitator superfamily (MFS) profile" evidence="7">
    <location>
        <begin position="1"/>
        <end position="92"/>
    </location>
</feature>
<dbReference type="PANTHER" id="PTHR43124">
    <property type="entry name" value="PURINE EFFLUX PUMP PBUE"/>
    <property type="match status" value="1"/>
</dbReference>
<dbReference type="Proteomes" id="UP000262882">
    <property type="component" value="Unassembled WGS sequence"/>
</dbReference>
<dbReference type="OrthoDB" id="9814237at2"/>
<dbReference type="EMBL" id="QVNQ01000009">
    <property type="protein sequence ID" value="RFS82310.1"/>
    <property type="molecule type" value="Genomic_DNA"/>
</dbReference>
<reference evidence="8 9" key="1">
    <citation type="submission" date="2018-08" db="EMBL/GenBank/DDBJ databases">
        <title>Actinomadura spongicola sp. nov., isolated from marine sponge Leucetta chagosensis.</title>
        <authorList>
            <person name="Li L."/>
            <person name="Lin H.W."/>
        </authorList>
    </citation>
    <scope>NUCLEOTIDE SEQUENCE [LARGE SCALE GENOMIC DNA]</scope>
    <source>
        <strain evidence="8 9">LHW52907</strain>
    </source>
</reference>
<accession>A0A372GAC0</accession>
<dbReference type="PROSITE" id="PS50850">
    <property type="entry name" value="MFS"/>
    <property type="match status" value="1"/>
</dbReference>
<dbReference type="SUPFAM" id="SSF103473">
    <property type="entry name" value="MFS general substrate transporter"/>
    <property type="match status" value="1"/>
</dbReference>
<gene>
    <name evidence="8" type="ORF">D0T12_26155</name>
</gene>
<evidence type="ECO:0000313" key="8">
    <source>
        <dbReference type="EMBL" id="RFS82310.1"/>
    </source>
</evidence>
<dbReference type="InterPro" id="IPR011701">
    <property type="entry name" value="MFS"/>
</dbReference>
<dbReference type="GO" id="GO:0022857">
    <property type="term" value="F:transmembrane transporter activity"/>
    <property type="evidence" value="ECO:0007669"/>
    <property type="project" value="InterPro"/>
</dbReference>
<feature type="transmembrane region" description="Helical" evidence="6">
    <location>
        <begin position="12"/>
        <end position="32"/>
    </location>
</feature>
<keyword evidence="2" id="KW-1003">Cell membrane</keyword>
<sequence>MAGPDAKGRATSVLLGGITLACVAGVPAGAALGHALGWRWAFWAVALLCLPAVVAVVRSVPETAAGAWTVLDGNGERCAARGRWSCCWWPRW</sequence>
<dbReference type="AlphaFoldDB" id="A0A372GAC0"/>
<dbReference type="PROSITE" id="PS51257">
    <property type="entry name" value="PROKAR_LIPOPROTEIN"/>
    <property type="match status" value="1"/>
</dbReference>
<dbReference type="GO" id="GO:0005886">
    <property type="term" value="C:plasma membrane"/>
    <property type="evidence" value="ECO:0007669"/>
    <property type="project" value="UniProtKB-SubCell"/>
</dbReference>
<comment type="caution">
    <text evidence="8">The sequence shown here is derived from an EMBL/GenBank/DDBJ whole genome shotgun (WGS) entry which is preliminary data.</text>
</comment>
<organism evidence="8 9">
    <name type="scientific">Actinomadura spongiicola</name>
    <dbReference type="NCBI Taxonomy" id="2303421"/>
    <lineage>
        <taxon>Bacteria</taxon>
        <taxon>Bacillati</taxon>
        <taxon>Actinomycetota</taxon>
        <taxon>Actinomycetes</taxon>
        <taxon>Streptosporangiales</taxon>
        <taxon>Thermomonosporaceae</taxon>
        <taxon>Actinomadura</taxon>
    </lineage>
</organism>
<dbReference type="InterPro" id="IPR020846">
    <property type="entry name" value="MFS_dom"/>
</dbReference>
<dbReference type="RefSeq" id="WP_117402549.1">
    <property type="nucleotide sequence ID" value="NZ_QVNQ01000009.1"/>
</dbReference>
<keyword evidence="5 6" id="KW-0472">Membrane</keyword>
<evidence type="ECO:0000256" key="3">
    <source>
        <dbReference type="ARBA" id="ARBA00022692"/>
    </source>
</evidence>
<dbReference type="PANTHER" id="PTHR43124:SF3">
    <property type="entry name" value="CHLORAMPHENICOL EFFLUX PUMP RV0191"/>
    <property type="match status" value="1"/>
</dbReference>
<keyword evidence="4 6" id="KW-1133">Transmembrane helix</keyword>
<comment type="subcellular location">
    <subcellularLocation>
        <location evidence="1">Cell membrane</location>
        <topology evidence="1">Multi-pass membrane protein</topology>
    </subcellularLocation>
</comment>
<protein>
    <submittedName>
        <fullName evidence="8">MFS transporter</fullName>
    </submittedName>
</protein>
<evidence type="ECO:0000256" key="2">
    <source>
        <dbReference type="ARBA" id="ARBA00022475"/>
    </source>
</evidence>
<dbReference type="InterPro" id="IPR050189">
    <property type="entry name" value="MFS_Efflux_Transporters"/>
</dbReference>
<dbReference type="InterPro" id="IPR036259">
    <property type="entry name" value="MFS_trans_sf"/>
</dbReference>
<evidence type="ECO:0000259" key="7">
    <source>
        <dbReference type="PROSITE" id="PS50850"/>
    </source>
</evidence>
<name>A0A372GAC0_9ACTN</name>
<evidence type="ECO:0000256" key="6">
    <source>
        <dbReference type="SAM" id="Phobius"/>
    </source>
</evidence>
<feature type="transmembrane region" description="Helical" evidence="6">
    <location>
        <begin position="38"/>
        <end position="57"/>
    </location>
</feature>
<keyword evidence="3 6" id="KW-0812">Transmembrane</keyword>